<dbReference type="RefSeq" id="WP_102331389.1">
    <property type="nucleotide sequence ID" value="NZ_CP058566.2"/>
</dbReference>
<proteinExistence type="predicted"/>
<evidence type="ECO:0000313" key="2">
    <source>
        <dbReference type="EMBL" id="PPD59155.1"/>
    </source>
</evidence>
<dbReference type="AlphaFoldDB" id="A0A2P5PA55"/>
<comment type="caution">
    <text evidence="2">The sequence shown here is derived from an EMBL/GenBank/DDBJ whole genome shotgun (WGS) entry which is preliminary data.</text>
</comment>
<dbReference type="EMBL" id="JQAN02000001">
    <property type="protein sequence ID" value="PPD59155.1"/>
    <property type="molecule type" value="Genomic_DNA"/>
</dbReference>
<sequence>MVEMKLPKVAKPFVFKLFAGGPVWPKLGGVVFTGKNDLKGFDEYRFYEGKLIDDWPPGITFYVKGTGEEDYILVGIHWIVVSDRVKTKLEECGVFGVQFLPITVVNDENGEKLGPYWALNVFQEVDALDWEHTRWINLGDKPEDTHHPLLGAVKVALRFDKVNNIDIFRLNIKGRGDTTIYLSRRVRDCLTNNRFTGLEIDPVATY</sequence>
<dbReference type="InterPro" id="IPR012433">
    <property type="entry name" value="Imm11"/>
</dbReference>
<keyword evidence="3" id="KW-1185">Reference proteome</keyword>
<dbReference type="Proteomes" id="UP000235653">
    <property type="component" value="Unassembled WGS sequence"/>
</dbReference>
<dbReference type="OrthoDB" id="8362313at2"/>
<name>A0A2P5PA55_9CHLR</name>
<reference evidence="2 3" key="1">
    <citation type="journal article" date="2017" name="ISME J.">
        <title>Grape pomace compost harbors organohalide-respiring Dehalogenimonas species with novel reductive dehalogenase genes.</title>
        <authorList>
            <person name="Yang Y."/>
            <person name="Higgins S.A."/>
            <person name="Yan J."/>
            <person name="Simsir B."/>
            <person name="Chourey K."/>
            <person name="Iyer R."/>
            <person name="Hettich R.L."/>
            <person name="Baldwin B."/>
            <person name="Ogles D.M."/>
            <person name="Loffler F.E."/>
        </authorList>
    </citation>
    <scope>NUCLEOTIDE SEQUENCE [LARGE SCALE GENOMIC DNA]</scope>
    <source>
        <strain evidence="2 3">GP</strain>
    </source>
</reference>
<organism evidence="2 3">
    <name type="scientific">Dehalogenimonas etheniformans</name>
    <dbReference type="NCBI Taxonomy" id="1536648"/>
    <lineage>
        <taxon>Bacteria</taxon>
        <taxon>Bacillati</taxon>
        <taxon>Chloroflexota</taxon>
        <taxon>Dehalococcoidia</taxon>
        <taxon>Dehalococcoidales</taxon>
        <taxon>Dehalococcoidaceae</taxon>
        <taxon>Dehalogenimonas</taxon>
    </lineage>
</organism>
<gene>
    <name evidence="2" type="ORF">JP09_000295</name>
</gene>
<evidence type="ECO:0000259" key="1">
    <source>
        <dbReference type="Pfam" id="PF07791"/>
    </source>
</evidence>
<evidence type="ECO:0000313" key="3">
    <source>
        <dbReference type="Proteomes" id="UP000235653"/>
    </source>
</evidence>
<protein>
    <recommendedName>
        <fullName evidence="1">Immunity MXAN-0049 protein domain-containing protein</fullName>
    </recommendedName>
</protein>
<accession>A0A2P5PA55</accession>
<dbReference type="Pfam" id="PF07791">
    <property type="entry name" value="Imm11"/>
    <property type="match status" value="1"/>
</dbReference>
<feature type="domain" description="Immunity MXAN-0049 protein" evidence="1">
    <location>
        <begin position="70"/>
        <end position="204"/>
    </location>
</feature>